<protein>
    <submittedName>
        <fullName evidence="8">Major facilitator superfamily domain-containing protein</fullName>
    </submittedName>
</protein>
<dbReference type="InterPro" id="IPR011701">
    <property type="entry name" value="MFS"/>
</dbReference>
<dbReference type="GO" id="GO:0016020">
    <property type="term" value="C:membrane"/>
    <property type="evidence" value="ECO:0007669"/>
    <property type="project" value="UniProtKB-SubCell"/>
</dbReference>
<proteinExistence type="predicted"/>
<feature type="transmembrane region" description="Helical" evidence="6">
    <location>
        <begin position="413"/>
        <end position="436"/>
    </location>
</feature>
<dbReference type="OrthoDB" id="2985014at2759"/>
<keyword evidence="9" id="KW-1185">Reference proteome</keyword>
<dbReference type="SUPFAM" id="SSF103473">
    <property type="entry name" value="MFS general substrate transporter"/>
    <property type="match status" value="1"/>
</dbReference>
<dbReference type="STRING" id="44941.A0A397UU56"/>
<dbReference type="Gene3D" id="1.20.1250.20">
    <property type="entry name" value="MFS general substrate transporter like domains"/>
    <property type="match status" value="2"/>
</dbReference>
<evidence type="ECO:0000313" key="9">
    <source>
        <dbReference type="Proteomes" id="UP000266673"/>
    </source>
</evidence>
<feature type="transmembrane region" description="Helical" evidence="6">
    <location>
        <begin position="118"/>
        <end position="141"/>
    </location>
</feature>
<feature type="transmembrane region" description="Helical" evidence="6">
    <location>
        <begin position="256"/>
        <end position="277"/>
    </location>
</feature>
<evidence type="ECO:0000256" key="2">
    <source>
        <dbReference type="ARBA" id="ARBA00022448"/>
    </source>
</evidence>
<dbReference type="GO" id="GO:0022857">
    <property type="term" value="F:transmembrane transporter activity"/>
    <property type="evidence" value="ECO:0007669"/>
    <property type="project" value="InterPro"/>
</dbReference>
<feature type="transmembrane region" description="Helical" evidence="6">
    <location>
        <begin position="324"/>
        <end position="346"/>
    </location>
</feature>
<feature type="transmembrane region" description="Helical" evidence="6">
    <location>
        <begin position="21"/>
        <end position="38"/>
    </location>
</feature>
<comment type="caution">
    <text evidence="8">The sequence shown here is derived from an EMBL/GenBank/DDBJ whole genome shotgun (WGS) entry which is preliminary data.</text>
</comment>
<feature type="transmembrane region" description="Helical" evidence="6">
    <location>
        <begin position="289"/>
        <end position="312"/>
    </location>
</feature>
<feature type="transmembrane region" description="Helical" evidence="6">
    <location>
        <begin position="382"/>
        <end position="401"/>
    </location>
</feature>
<evidence type="ECO:0000256" key="5">
    <source>
        <dbReference type="ARBA" id="ARBA00023136"/>
    </source>
</evidence>
<feature type="transmembrane region" description="Helical" evidence="6">
    <location>
        <begin position="62"/>
        <end position="84"/>
    </location>
</feature>
<evidence type="ECO:0000313" key="8">
    <source>
        <dbReference type="EMBL" id="RIB12908.1"/>
    </source>
</evidence>
<feature type="transmembrane region" description="Helical" evidence="6">
    <location>
        <begin position="352"/>
        <end position="370"/>
    </location>
</feature>
<keyword evidence="4 6" id="KW-1133">Transmembrane helix</keyword>
<dbReference type="InterPro" id="IPR036259">
    <property type="entry name" value="MFS_trans_sf"/>
</dbReference>
<dbReference type="EMBL" id="QKWP01000978">
    <property type="protein sequence ID" value="RIB12908.1"/>
    <property type="molecule type" value="Genomic_DNA"/>
</dbReference>
<comment type="subcellular location">
    <subcellularLocation>
        <location evidence="1">Membrane</location>
        <topology evidence="1">Multi-pass membrane protein</topology>
    </subcellularLocation>
</comment>
<evidence type="ECO:0000256" key="3">
    <source>
        <dbReference type="ARBA" id="ARBA00022692"/>
    </source>
</evidence>
<dbReference type="AlphaFoldDB" id="A0A397UU56"/>
<keyword evidence="3 6" id="KW-0812">Transmembrane</keyword>
<feature type="transmembrane region" description="Helical" evidence="6">
    <location>
        <begin position="153"/>
        <end position="175"/>
    </location>
</feature>
<feature type="transmembrane region" description="Helical" evidence="6">
    <location>
        <begin position="187"/>
        <end position="209"/>
    </location>
</feature>
<gene>
    <name evidence="8" type="ORF">C2G38_2019525</name>
</gene>
<evidence type="ECO:0000256" key="1">
    <source>
        <dbReference type="ARBA" id="ARBA00004141"/>
    </source>
</evidence>
<dbReference type="Proteomes" id="UP000266673">
    <property type="component" value="Unassembled WGS sequence"/>
</dbReference>
<dbReference type="FunFam" id="1.20.1250.20:FF:000057">
    <property type="entry name" value="MFS general substrate transporter"/>
    <property type="match status" value="1"/>
</dbReference>
<dbReference type="FunFam" id="1.20.1250.20:FF:000013">
    <property type="entry name" value="MFS general substrate transporter"/>
    <property type="match status" value="1"/>
</dbReference>
<evidence type="ECO:0000259" key="7">
    <source>
        <dbReference type="PROSITE" id="PS50850"/>
    </source>
</evidence>
<dbReference type="Pfam" id="PF07690">
    <property type="entry name" value="MFS_1"/>
    <property type="match status" value="1"/>
</dbReference>
<dbReference type="PANTHER" id="PTHR43791">
    <property type="entry name" value="PERMEASE-RELATED"/>
    <property type="match status" value="1"/>
</dbReference>
<evidence type="ECO:0000256" key="6">
    <source>
        <dbReference type="SAM" id="Phobius"/>
    </source>
</evidence>
<dbReference type="PANTHER" id="PTHR43791:SF49">
    <property type="entry name" value="TRANSPORTER, PUTATIVE (AFU_ORTHOLOGUE AFUA_4G04250)-RELATED"/>
    <property type="match status" value="1"/>
</dbReference>
<reference evidence="8 9" key="1">
    <citation type="submission" date="2018-06" db="EMBL/GenBank/DDBJ databases">
        <title>Comparative genomics reveals the genomic features of Rhizophagus irregularis, R. cerebriforme, R. diaphanum and Gigaspora rosea, and their symbiotic lifestyle signature.</title>
        <authorList>
            <person name="Morin E."/>
            <person name="San Clemente H."/>
            <person name="Chen E.C.H."/>
            <person name="De La Providencia I."/>
            <person name="Hainaut M."/>
            <person name="Kuo A."/>
            <person name="Kohler A."/>
            <person name="Murat C."/>
            <person name="Tang N."/>
            <person name="Roy S."/>
            <person name="Loubradou J."/>
            <person name="Henrissat B."/>
            <person name="Grigoriev I.V."/>
            <person name="Corradi N."/>
            <person name="Roux C."/>
            <person name="Martin F.M."/>
        </authorList>
    </citation>
    <scope>NUCLEOTIDE SEQUENCE [LARGE SCALE GENOMIC DNA]</scope>
    <source>
        <strain evidence="8 9">DAOM 194757</strain>
    </source>
</reference>
<feature type="transmembrane region" description="Helical" evidence="6">
    <location>
        <begin position="91"/>
        <end position="112"/>
    </location>
</feature>
<sequence length="464" mass="52370">MDSIDITEEESQNQKTLLRKIDLKIVPLVTFLYMLSYLDRISIGNAKLEHLESDLGLIENQYNWVLCIFFFGHILFEVPSNLILYKIKHRLSIWISVIMLACGIIMILMIFVKNFLTIMIARFFLGFFEAGLIPGMIYYITIWYKRSEQNSRVSAVLSGPTLAGALSGLLSYAIISLLDSKAGLSGWQWIFLVCGVITIIVSIVAYFLIFDSVDNVKWLNNEERKRVYTGIKRDGSQDTKEISKDLVLECLKDWKVCVSMFIFCGISVATYSFSFFIPSIINGFGFNEVLSQLLVVPPFILGCISEIGVAFLSDRANLRGPYVILFASIGMIGYAIVGTIQSHAIFKYIGTWFIAIGAFPCRATSTTWLANNIPPSLKRNICISLMVGSGSIGGIIATQIYRSVDYPNYYLGHLIASICLFLAIFLSIIQFTILKINNDKMKKQRKKIRRAVSWNSESEFGHFL</sequence>
<organism evidence="8 9">
    <name type="scientific">Gigaspora rosea</name>
    <dbReference type="NCBI Taxonomy" id="44941"/>
    <lineage>
        <taxon>Eukaryota</taxon>
        <taxon>Fungi</taxon>
        <taxon>Fungi incertae sedis</taxon>
        <taxon>Mucoromycota</taxon>
        <taxon>Glomeromycotina</taxon>
        <taxon>Glomeromycetes</taxon>
        <taxon>Diversisporales</taxon>
        <taxon>Gigasporaceae</taxon>
        <taxon>Gigaspora</taxon>
    </lineage>
</organism>
<accession>A0A397UU56</accession>
<keyword evidence="5 6" id="KW-0472">Membrane</keyword>
<feature type="domain" description="Major facilitator superfamily (MFS) profile" evidence="7">
    <location>
        <begin position="25"/>
        <end position="435"/>
    </location>
</feature>
<keyword evidence="2" id="KW-0813">Transport</keyword>
<dbReference type="PROSITE" id="PS50850">
    <property type="entry name" value="MFS"/>
    <property type="match status" value="1"/>
</dbReference>
<evidence type="ECO:0000256" key="4">
    <source>
        <dbReference type="ARBA" id="ARBA00022989"/>
    </source>
</evidence>
<dbReference type="InterPro" id="IPR020846">
    <property type="entry name" value="MFS_dom"/>
</dbReference>
<name>A0A397UU56_9GLOM</name>